<comment type="caution">
    <text evidence="8">The sequence shown here is derived from an EMBL/GenBank/DDBJ whole genome shotgun (WGS) entry which is preliminary data.</text>
</comment>
<organism evidence="8 9">
    <name type="scientific">Populus tomentosa</name>
    <name type="common">Chinese white poplar</name>
    <dbReference type="NCBI Taxonomy" id="118781"/>
    <lineage>
        <taxon>Eukaryota</taxon>
        <taxon>Viridiplantae</taxon>
        <taxon>Streptophyta</taxon>
        <taxon>Embryophyta</taxon>
        <taxon>Tracheophyta</taxon>
        <taxon>Spermatophyta</taxon>
        <taxon>Magnoliopsida</taxon>
        <taxon>eudicotyledons</taxon>
        <taxon>Gunneridae</taxon>
        <taxon>Pentapetalae</taxon>
        <taxon>rosids</taxon>
        <taxon>fabids</taxon>
        <taxon>Malpighiales</taxon>
        <taxon>Salicaceae</taxon>
        <taxon>Saliceae</taxon>
        <taxon>Populus</taxon>
    </lineage>
</organism>
<evidence type="ECO:0000313" key="9">
    <source>
        <dbReference type="Proteomes" id="UP000886885"/>
    </source>
</evidence>
<protein>
    <recommendedName>
        <fullName evidence="1">glycerophosphodiester phosphodiesterase</fullName>
        <ecNumber evidence="1">3.1.4.46</ecNumber>
    </recommendedName>
</protein>
<feature type="signal peptide" evidence="6">
    <location>
        <begin position="1"/>
        <end position="17"/>
    </location>
</feature>
<evidence type="ECO:0000313" key="8">
    <source>
        <dbReference type="EMBL" id="KAG6739872.1"/>
    </source>
</evidence>
<proteinExistence type="predicted"/>
<dbReference type="OrthoDB" id="1058301at2759"/>
<dbReference type="CDD" id="cd08603">
    <property type="entry name" value="GDPD_SHV3_repeat_1"/>
    <property type="match status" value="1"/>
</dbReference>
<comment type="catalytic activity">
    <reaction evidence="4">
        <text>a sn-glycero-3-phosphodiester + H2O = an alcohol + sn-glycerol 3-phosphate + H(+)</text>
        <dbReference type="Rhea" id="RHEA:12969"/>
        <dbReference type="ChEBI" id="CHEBI:15377"/>
        <dbReference type="ChEBI" id="CHEBI:15378"/>
        <dbReference type="ChEBI" id="CHEBI:30879"/>
        <dbReference type="ChEBI" id="CHEBI:57597"/>
        <dbReference type="ChEBI" id="CHEBI:83408"/>
        <dbReference type="EC" id="3.1.4.46"/>
    </reaction>
</comment>
<feature type="chain" id="PRO_5036501175" description="glycerophosphodiester phosphodiesterase" evidence="6">
    <location>
        <begin position="18"/>
        <end position="772"/>
    </location>
</feature>
<dbReference type="GO" id="GO:0008889">
    <property type="term" value="F:glycerophosphodiester phosphodiesterase activity"/>
    <property type="evidence" value="ECO:0007669"/>
    <property type="project" value="UniProtKB-EC"/>
</dbReference>
<evidence type="ECO:0000256" key="1">
    <source>
        <dbReference type="ARBA" id="ARBA00012247"/>
    </source>
</evidence>
<dbReference type="InterPro" id="IPR030395">
    <property type="entry name" value="GP_PDE_dom"/>
</dbReference>
<keyword evidence="9" id="KW-1185">Reference proteome</keyword>
<dbReference type="EC" id="3.1.4.46" evidence="1"/>
<dbReference type="GO" id="GO:0006629">
    <property type="term" value="P:lipid metabolic process"/>
    <property type="evidence" value="ECO:0007669"/>
    <property type="project" value="InterPro"/>
</dbReference>
<evidence type="ECO:0000256" key="4">
    <source>
        <dbReference type="ARBA" id="ARBA00047512"/>
    </source>
</evidence>
<feature type="compositionally biased region" description="Pro residues" evidence="5">
    <location>
        <begin position="731"/>
        <end position="741"/>
    </location>
</feature>
<sequence length="772" mass="83458">MIKHVLLVFLVIHATLAKSESASKKWLTLNGRRPSVIARGGFSGLFPESSDFANQMALATSLSDVAVLCNLQLTKDGVGICQGDIRLDNTTNIAMVFEKGSKTRKVNGQDITGWFAIDFTADQLLANVSLVQNIFSRPSAFDAMLPISTVDDVRSSNPPAFWLNVQYNAFYTENKLSVTNYIQKATRLQGVNYISSPEIGFLKKIKGLVSKAKTKLVFVFLDKNATEPTTKQTYGSIFGNLATIKAFASGIVVPKDYIWPVNAANYLEAPTSLVNDAHKLGLEVYASGFANDFTTSYNYSYDPSAEYLQFIDNSQFSVDGLITDFPPTASEAVACFAQYTDIKPTKEQALIISHNGASGVYAGSTDLAYQQAVEDGANIIDCSVQMSKDGVAFCLDSVDVTRDTTAAASFMSLSTTIPEIQETAGIFSFDLSWSDIQTLQPQLTSPFENKGGLPRNPANKSKGKFLTLAEFLELAKVKAVTGILINIEFVFAINVYPRYKFLKHVLGLQNAAYLASQKGLDMVSAVNTAFGNATFGKQSTQKVLIQSDDTSVLSKFKNVPAYSRVLYLKDEISDAPRTSVEEIKKYADAVTLPRFSIVPTVNGFTTGTTKVVNEMQAANISVYVSVLRNEFITLPFDYFSDPTIEIATYTSGIGVDGIITEYPATASRYLRNPCSSNSMPDSSYSIIPAEAGSLLKTVPEETQPPASSPTPALDAADVVDPPLPAVTKPASPTPSSPPPATSPHSNALQNIANVGLSLVAIMAFTLLSLMYN</sequence>
<evidence type="ECO:0000256" key="6">
    <source>
        <dbReference type="SAM" id="SignalP"/>
    </source>
</evidence>
<dbReference type="PANTHER" id="PTHR43620">
    <property type="entry name" value="GLYCEROPHOSPHORYL DIESTER PHOSPHODIESTERASE"/>
    <property type="match status" value="1"/>
</dbReference>
<feature type="region of interest" description="Disordered" evidence="5">
    <location>
        <begin position="699"/>
        <end position="746"/>
    </location>
</feature>
<evidence type="ECO:0000259" key="7">
    <source>
        <dbReference type="PROSITE" id="PS51704"/>
    </source>
</evidence>
<dbReference type="PANTHER" id="PTHR43620:SF44">
    <property type="entry name" value="GLYCEROPHOSPHODIESTER PHOSPHODIESTERASE GDPDL6-RELATED"/>
    <property type="match status" value="1"/>
</dbReference>
<dbReference type="CDD" id="cd08604">
    <property type="entry name" value="GDPD_SHV3_repeat_2"/>
    <property type="match status" value="1"/>
</dbReference>
<feature type="domain" description="GP-PDE" evidence="7">
    <location>
        <begin position="34"/>
        <end position="333"/>
    </location>
</feature>
<feature type="domain" description="GP-PDE" evidence="7">
    <location>
        <begin position="349"/>
        <end position="670"/>
    </location>
</feature>
<dbReference type="GO" id="GO:0006071">
    <property type="term" value="P:glycerol metabolic process"/>
    <property type="evidence" value="ECO:0007669"/>
    <property type="project" value="UniProtKB-KW"/>
</dbReference>
<evidence type="ECO:0000256" key="5">
    <source>
        <dbReference type="SAM" id="MobiDB-lite"/>
    </source>
</evidence>
<name>A0A8X7XYZ1_POPTO</name>
<keyword evidence="2" id="KW-0319">Glycerol metabolism</keyword>
<accession>A0A8X7XYZ1</accession>
<keyword evidence="6" id="KW-0732">Signal</keyword>
<dbReference type="EMBL" id="JAAWWB010000036">
    <property type="protein sequence ID" value="KAG6739872.1"/>
    <property type="molecule type" value="Genomic_DNA"/>
</dbReference>
<evidence type="ECO:0000256" key="3">
    <source>
        <dbReference type="ARBA" id="ARBA00022801"/>
    </source>
</evidence>
<dbReference type="Pfam" id="PF03009">
    <property type="entry name" value="GDPD"/>
    <property type="match status" value="2"/>
</dbReference>
<dbReference type="Proteomes" id="UP000886885">
    <property type="component" value="Chromosome 18D"/>
</dbReference>
<dbReference type="PROSITE" id="PS51704">
    <property type="entry name" value="GP_PDE"/>
    <property type="match status" value="2"/>
</dbReference>
<evidence type="ECO:0000256" key="2">
    <source>
        <dbReference type="ARBA" id="ARBA00022798"/>
    </source>
</evidence>
<dbReference type="FunFam" id="3.20.20.190:FF:000013">
    <property type="entry name" value="Glycerophosphodiester phosphodiesterase GDPDL3"/>
    <property type="match status" value="1"/>
</dbReference>
<reference evidence="8" key="1">
    <citation type="journal article" date="2020" name="bioRxiv">
        <title>Hybrid origin of Populus tomentosa Carr. identified through genome sequencing and phylogenomic analysis.</title>
        <authorList>
            <person name="An X."/>
            <person name="Gao K."/>
            <person name="Chen Z."/>
            <person name="Li J."/>
            <person name="Yang X."/>
            <person name="Yang X."/>
            <person name="Zhou J."/>
            <person name="Guo T."/>
            <person name="Zhao T."/>
            <person name="Huang S."/>
            <person name="Miao D."/>
            <person name="Khan W.U."/>
            <person name="Rao P."/>
            <person name="Ye M."/>
            <person name="Lei B."/>
            <person name="Liao W."/>
            <person name="Wang J."/>
            <person name="Ji L."/>
            <person name="Li Y."/>
            <person name="Guo B."/>
            <person name="Mustafa N.S."/>
            <person name="Li S."/>
            <person name="Yun Q."/>
            <person name="Keller S.R."/>
            <person name="Mao J."/>
            <person name="Zhang R."/>
            <person name="Strauss S.H."/>
        </authorList>
    </citation>
    <scope>NUCLEOTIDE SEQUENCE</scope>
    <source>
        <strain evidence="8">GM15</strain>
        <tissue evidence="8">Leaf</tissue>
    </source>
</reference>
<keyword evidence="3" id="KW-0378">Hydrolase</keyword>
<gene>
    <name evidence="8" type="ORF">POTOM_057490</name>
</gene>
<dbReference type="AlphaFoldDB" id="A0A8X7XYZ1"/>